<dbReference type="InterPro" id="IPR017972">
    <property type="entry name" value="Cyt_P450_CS"/>
</dbReference>
<dbReference type="InterPro" id="IPR002403">
    <property type="entry name" value="Cyt_P450_E_grp-IV"/>
</dbReference>
<feature type="transmembrane region" description="Helical" evidence="8">
    <location>
        <begin position="14"/>
        <end position="36"/>
    </location>
</feature>
<dbReference type="PANTHER" id="PTHR24286">
    <property type="entry name" value="CYTOCHROME P450 26"/>
    <property type="match status" value="1"/>
</dbReference>
<keyword evidence="5 6" id="KW-0408">Iron</keyword>
<dbReference type="PRINTS" id="PR00465">
    <property type="entry name" value="EP450IV"/>
</dbReference>
<dbReference type="SUPFAM" id="SSF48264">
    <property type="entry name" value="Cytochrome P450"/>
    <property type="match status" value="1"/>
</dbReference>
<evidence type="ECO:0000313" key="10">
    <source>
        <dbReference type="Proteomes" id="UP000541444"/>
    </source>
</evidence>
<gene>
    <name evidence="9" type="ORF">GIB67_041128</name>
</gene>
<proteinExistence type="inferred from homology"/>
<dbReference type="GO" id="GO:0016705">
    <property type="term" value="F:oxidoreductase activity, acting on paired donors, with incorporation or reduction of molecular oxygen"/>
    <property type="evidence" value="ECO:0007669"/>
    <property type="project" value="InterPro"/>
</dbReference>
<dbReference type="AlphaFoldDB" id="A0A7J7LKJ3"/>
<dbReference type="GO" id="GO:0016125">
    <property type="term" value="P:sterol metabolic process"/>
    <property type="evidence" value="ECO:0007669"/>
    <property type="project" value="TreeGrafter"/>
</dbReference>
<dbReference type="CDD" id="cd11043">
    <property type="entry name" value="CYP90-like"/>
    <property type="match status" value="1"/>
</dbReference>
<comment type="cofactor">
    <cofactor evidence="1 6">
        <name>heme</name>
        <dbReference type="ChEBI" id="CHEBI:30413"/>
    </cofactor>
</comment>
<keyword evidence="4 7" id="KW-0560">Oxidoreductase</keyword>
<dbReference type="InterPro" id="IPR036396">
    <property type="entry name" value="Cyt_P450_sf"/>
</dbReference>
<keyword evidence="7" id="KW-0503">Monooxygenase</keyword>
<name>A0A7J7LKJ3_9MAGN</name>
<keyword evidence="3 6" id="KW-0479">Metal-binding</keyword>
<evidence type="ECO:0000256" key="3">
    <source>
        <dbReference type="ARBA" id="ARBA00022723"/>
    </source>
</evidence>
<dbReference type="PANTHER" id="PTHR24286:SF256">
    <property type="entry name" value="CYTOCHROME P450 FAMILY PROTEIN"/>
    <property type="match status" value="1"/>
</dbReference>
<feature type="binding site" description="axial binding residue" evidence="6">
    <location>
        <position position="439"/>
    </location>
    <ligand>
        <name>heme</name>
        <dbReference type="ChEBI" id="CHEBI:30413"/>
    </ligand>
    <ligandPart>
        <name>Fe</name>
        <dbReference type="ChEBI" id="CHEBI:18248"/>
    </ligandPart>
</feature>
<dbReference type="EMBL" id="JACGCM010002221">
    <property type="protein sequence ID" value="KAF6143060.1"/>
    <property type="molecule type" value="Genomic_DNA"/>
</dbReference>
<keyword evidence="6 7" id="KW-0349">Heme</keyword>
<dbReference type="Gene3D" id="1.10.630.10">
    <property type="entry name" value="Cytochrome P450"/>
    <property type="match status" value="1"/>
</dbReference>
<dbReference type="FunFam" id="1.10.630.10:FF:000022">
    <property type="entry name" value="Taxadiene 5-alpha hydroxylase"/>
    <property type="match status" value="1"/>
</dbReference>
<dbReference type="OrthoDB" id="3945418at2759"/>
<accession>A0A7J7LKJ3</accession>
<dbReference type="InterPro" id="IPR001128">
    <property type="entry name" value="Cyt_P450"/>
</dbReference>
<sequence>MKLLLDLMPSFFEFRLPLVAAILITLVSLYAGYLRFKAFSMHGKKLPPGSQGFPLIGETISFLKAQKQDKTAEWIKDRVEKYGPVFKTSLMGSQVVLMIGQAGNKFVFGKNDAIASNLILPSAILLGKQSLFEVEGGRHKLLRGAMMNFLKVENVQKLVVEMDSVVKQQVYKELKGKDMLHFVTLMKKLTFKVTCSLLFGLPEGRETDLLFEDFTIVLPGTWAIPLDIPGTIFWKACQARGRISKMFSNLIKTRKLEMEEGKTNFREDIVSNLINVRDEEGNPLSTEVIIDNLITLVIASHDTTAILLSLFVRYLSKDTNVYNKVLKEQAEAAKLGLESDSKLKWSKLQSMKYTWRVAQEIMRLTPPISGNFKTTIKDTSFGGFDIPKGWRVFWFAPATHVDETIFEEPEKFDPSRFESLSKSVLPYTYIPFGAGHRVCPGNEFARCEVLLIIHYLITNYLWTPMIPDEPITRDPMPYPAMGFPVKLQQRKNLSISTT</sequence>
<dbReference type="GO" id="GO:0005506">
    <property type="term" value="F:iron ion binding"/>
    <property type="evidence" value="ECO:0007669"/>
    <property type="project" value="InterPro"/>
</dbReference>
<evidence type="ECO:0000256" key="5">
    <source>
        <dbReference type="ARBA" id="ARBA00023004"/>
    </source>
</evidence>
<comment type="caution">
    <text evidence="9">The sequence shown here is derived from an EMBL/GenBank/DDBJ whole genome shotgun (WGS) entry which is preliminary data.</text>
</comment>
<dbReference type="GO" id="GO:0004497">
    <property type="term" value="F:monooxygenase activity"/>
    <property type="evidence" value="ECO:0007669"/>
    <property type="project" value="UniProtKB-KW"/>
</dbReference>
<evidence type="ECO:0000313" key="9">
    <source>
        <dbReference type="EMBL" id="KAF6143060.1"/>
    </source>
</evidence>
<evidence type="ECO:0000256" key="8">
    <source>
        <dbReference type="SAM" id="Phobius"/>
    </source>
</evidence>
<dbReference type="GO" id="GO:0020037">
    <property type="term" value="F:heme binding"/>
    <property type="evidence" value="ECO:0007669"/>
    <property type="project" value="InterPro"/>
</dbReference>
<dbReference type="Pfam" id="PF00067">
    <property type="entry name" value="p450"/>
    <property type="match status" value="1"/>
</dbReference>
<keyword evidence="8" id="KW-0472">Membrane</keyword>
<comment type="similarity">
    <text evidence="2 7">Belongs to the cytochrome P450 family.</text>
</comment>
<protein>
    <recommendedName>
        <fullName evidence="11">Cytochrome P450</fullName>
    </recommendedName>
</protein>
<evidence type="ECO:0000256" key="6">
    <source>
        <dbReference type="PIRSR" id="PIRSR602403-1"/>
    </source>
</evidence>
<organism evidence="9 10">
    <name type="scientific">Kingdonia uniflora</name>
    <dbReference type="NCBI Taxonomy" id="39325"/>
    <lineage>
        <taxon>Eukaryota</taxon>
        <taxon>Viridiplantae</taxon>
        <taxon>Streptophyta</taxon>
        <taxon>Embryophyta</taxon>
        <taxon>Tracheophyta</taxon>
        <taxon>Spermatophyta</taxon>
        <taxon>Magnoliopsida</taxon>
        <taxon>Ranunculales</taxon>
        <taxon>Circaeasteraceae</taxon>
        <taxon>Kingdonia</taxon>
    </lineage>
</organism>
<keyword evidence="10" id="KW-1185">Reference proteome</keyword>
<evidence type="ECO:0000256" key="2">
    <source>
        <dbReference type="ARBA" id="ARBA00010617"/>
    </source>
</evidence>
<evidence type="ECO:0000256" key="7">
    <source>
        <dbReference type="RuleBase" id="RU000461"/>
    </source>
</evidence>
<evidence type="ECO:0008006" key="11">
    <source>
        <dbReference type="Google" id="ProtNLM"/>
    </source>
</evidence>
<dbReference type="PRINTS" id="PR00385">
    <property type="entry name" value="P450"/>
</dbReference>
<evidence type="ECO:0000256" key="1">
    <source>
        <dbReference type="ARBA" id="ARBA00001971"/>
    </source>
</evidence>
<dbReference type="GO" id="GO:0044550">
    <property type="term" value="P:secondary metabolite biosynthetic process"/>
    <property type="evidence" value="ECO:0007669"/>
    <property type="project" value="UniProtKB-ARBA"/>
</dbReference>
<evidence type="ECO:0000256" key="4">
    <source>
        <dbReference type="ARBA" id="ARBA00023002"/>
    </source>
</evidence>
<keyword evidence="8" id="KW-1133">Transmembrane helix</keyword>
<keyword evidence="8" id="KW-0812">Transmembrane</keyword>
<reference evidence="9 10" key="1">
    <citation type="journal article" date="2020" name="IScience">
        <title>Genome Sequencing of the Endangered Kingdonia uniflora (Circaeasteraceae, Ranunculales) Reveals Potential Mechanisms of Evolutionary Specialization.</title>
        <authorList>
            <person name="Sun Y."/>
            <person name="Deng T."/>
            <person name="Zhang A."/>
            <person name="Moore M.J."/>
            <person name="Landis J.B."/>
            <person name="Lin N."/>
            <person name="Zhang H."/>
            <person name="Zhang X."/>
            <person name="Huang J."/>
            <person name="Zhang X."/>
            <person name="Sun H."/>
            <person name="Wang H."/>
        </authorList>
    </citation>
    <scope>NUCLEOTIDE SEQUENCE [LARGE SCALE GENOMIC DNA]</scope>
    <source>
        <strain evidence="9">TB1705</strain>
        <tissue evidence="9">Leaf</tissue>
    </source>
</reference>
<dbReference type="PROSITE" id="PS00086">
    <property type="entry name" value="CYTOCHROME_P450"/>
    <property type="match status" value="1"/>
</dbReference>
<dbReference type="Proteomes" id="UP000541444">
    <property type="component" value="Unassembled WGS sequence"/>
</dbReference>